<dbReference type="EMBL" id="NRSH01000004">
    <property type="protein sequence ID" value="MBK1725586.1"/>
    <property type="molecule type" value="Genomic_DNA"/>
</dbReference>
<dbReference type="Pfam" id="PF04338">
    <property type="entry name" value="DUF481"/>
    <property type="match status" value="1"/>
</dbReference>
<keyword evidence="1" id="KW-0732">Signal</keyword>
<feature type="chain" id="PRO_5046305818" description="Salt-induced outer membrane protein" evidence="1">
    <location>
        <begin position="24"/>
        <end position="248"/>
    </location>
</feature>
<dbReference type="RefSeq" id="WP_200255879.1">
    <property type="nucleotide sequence ID" value="NZ_NRSH01000004.1"/>
</dbReference>
<evidence type="ECO:0000313" key="3">
    <source>
        <dbReference type="Proteomes" id="UP000738126"/>
    </source>
</evidence>
<comment type="caution">
    <text evidence="2">The sequence shown here is derived from an EMBL/GenBank/DDBJ whole genome shotgun (WGS) entry which is preliminary data.</text>
</comment>
<evidence type="ECO:0008006" key="4">
    <source>
        <dbReference type="Google" id="ProtNLM"/>
    </source>
</evidence>
<accession>A0ABS1E1D1</accession>
<protein>
    <recommendedName>
        <fullName evidence="4">Salt-induced outer membrane protein</fullName>
    </recommendedName>
</protein>
<name>A0ABS1E1D1_9GAMM</name>
<dbReference type="InterPro" id="IPR007433">
    <property type="entry name" value="DUF481"/>
</dbReference>
<sequence>MIERLYPAAAAAAAVALTPLAAAQQEQPREGGAYTEASASLGVAVNSGNTDSERYNANAEYLERSDGYRYVLGLEIHRGESDGEQDVNNSRLSGSYDWFFDGAWYANSSASWLQDRERDIRGRYVIGAGAGYQFFDNERLRLSTEAGPSYISEEPTGGGERSEDAALRWALDYRQNLADSTVRLFHRHEIVVAASDAQDWFATTRTGLRLPVQGGLSASLELSYDYDNQTTEAYHYDAATLANLAYTW</sequence>
<reference evidence="2 3" key="1">
    <citation type="journal article" date="2020" name="Microorganisms">
        <title>Osmotic Adaptation and Compatible Solute Biosynthesis of Phototrophic Bacteria as Revealed from Genome Analyses.</title>
        <authorList>
            <person name="Imhoff J.F."/>
            <person name="Rahn T."/>
            <person name="Kunzel S."/>
            <person name="Keller A."/>
            <person name="Neulinger S.C."/>
        </authorList>
    </citation>
    <scope>NUCLEOTIDE SEQUENCE [LARGE SCALE GENOMIC DNA]</scope>
    <source>
        <strain evidence="2 3">DSM 15116</strain>
    </source>
</reference>
<feature type="signal peptide" evidence="1">
    <location>
        <begin position="1"/>
        <end position="23"/>
    </location>
</feature>
<organism evidence="2 3">
    <name type="scientific">Halorhodospira neutriphila</name>
    <dbReference type="NCBI Taxonomy" id="168379"/>
    <lineage>
        <taxon>Bacteria</taxon>
        <taxon>Pseudomonadati</taxon>
        <taxon>Pseudomonadota</taxon>
        <taxon>Gammaproteobacteria</taxon>
        <taxon>Chromatiales</taxon>
        <taxon>Ectothiorhodospiraceae</taxon>
        <taxon>Halorhodospira</taxon>
    </lineage>
</organism>
<evidence type="ECO:0000256" key="1">
    <source>
        <dbReference type="SAM" id="SignalP"/>
    </source>
</evidence>
<proteinExistence type="predicted"/>
<keyword evidence="3" id="KW-1185">Reference proteome</keyword>
<gene>
    <name evidence="2" type="ORF">CKO13_00795</name>
</gene>
<evidence type="ECO:0000313" key="2">
    <source>
        <dbReference type="EMBL" id="MBK1725586.1"/>
    </source>
</evidence>
<dbReference type="Proteomes" id="UP000738126">
    <property type="component" value="Unassembled WGS sequence"/>
</dbReference>